<evidence type="ECO:0000313" key="1">
    <source>
        <dbReference type="EMBL" id="MBA0017522.1"/>
    </source>
</evidence>
<evidence type="ECO:0000313" key="2">
    <source>
        <dbReference type="Proteomes" id="UP000530186"/>
    </source>
</evidence>
<proteinExistence type="predicted"/>
<protein>
    <submittedName>
        <fullName evidence="1">WxL domain-containing protein</fullName>
    </submittedName>
</protein>
<dbReference type="EMBL" id="JACBNY010000031">
    <property type="protein sequence ID" value="MBA0017522.1"/>
    <property type="molecule type" value="Genomic_DNA"/>
</dbReference>
<dbReference type="RefSeq" id="WP_180747590.1">
    <property type="nucleotide sequence ID" value="NZ_CBCRWQ010000033.1"/>
</dbReference>
<dbReference type="AlphaFoldDB" id="A0A7V8N2Q9"/>
<keyword evidence="2" id="KW-1185">Reference proteome</keyword>
<comment type="caution">
    <text evidence="1">The sequence shown here is derived from an EMBL/GenBank/DDBJ whole genome shotgun (WGS) entry which is preliminary data.</text>
</comment>
<name>A0A7V8N2Q9_9LACT</name>
<reference evidence="1 2" key="1">
    <citation type="submission" date="2020-07" db="EMBL/GenBank/DDBJ databases">
        <authorList>
            <person name="Hilgarth M."/>
            <person name="Werum V."/>
            <person name="Vogel R.F."/>
        </authorList>
    </citation>
    <scope>NUCLEOTIDE SEQUENCE [LARGE SCALE GENOMIC DNA]</scope>
    <source>
        <strain evidence="1 2">DSM 28961</strain>
    </source>
</reference>
<gene>
    <name evidence="1" type="ORF">HZR21_10500</name>
</gene>
<sequence length="463" mass="51122">MLNSNPNFKLYANLESDLKLPVPKLRFHAIYDSRQGWVSGKGYHTSRKVEVLCADIDAIVSYSPSSGTVLPPLDNYNKSNYIIVCPENETPAQPKEPTLPITPSPLPIVLPEVKPKTNWSVCDEETLENAYSLEDMDIYGAAKLFSRTSQMPQDFKVTLLAKNTFKIRVTLKTSQADFPHDLICRTVKGDIKLVPNQAFDILSDSLMTSTDGLNYTISFGDQEGIFVSSSRQIAEEKSYPLTLEWTLEETGQAVQTILTDGRVTFGKNGLILNPNSPFATGNPLENPNQEQNTGALELSFTKWPKTFNFGTINISSSSQSKGIQKGALRKAADDVTDLKGDQTLQVFDGRVFKSGVNWSVNAKATTFKEKNTTGATREIQGAKIILKNTQAKTTDTNQSSNLSNQKDVEILADDKNTSTTTLFGNENGKQVKGWSDLFWDPEHVSLDIPQNQAKLGTFESVVT</sequence>
<accession>A0A7V8N2Q9</accession>
<organism evidence="1 2">
    <name type="scientific">Pseudolactococcus laudensis</name>
    <dbReference type="NCBI Taxonomy" id="1494461"/>
    <lineage>
        <taxon>Bacteria</taxon>
        <taxon>Bacillati</taxon>
        <taxon>Bacillota</taxon>
        <taxon>Bacilli</taxon>
        <taxon>Lactobacillales</taxon>
        <taxon>Streptococcaceae</taxon>
        <taxon>Pseudolactococcus</taxon>
    </lineage>
</organism>
<dbReference type="GeneID" id="303195944"/>
<dbReference type="Proteomes" id="UP000530186">
    <property type="component" value="Unassembled WGS sequence"/>
</dbReference>